<organism evidence="1 2">
    <name type="scientific">Amycolatopsis pigmentata</name>
    <dbReference type="NCBI Taxonomy" id="450801"/>
    <lineage>
        <taxon>Bacteria</taxon>
        <taxon>Bacillati</taxon>
        <taxon>Actinomycetota</taxon>
        <taxon>Actinomycetes</taxon>
        <taxon>Pseudonocardiales</taxon>
        <taxon>Pseudonocardiaceae</taxon>
        <taxon>Amycolatopsis</taxon>
    </lineage>
</organism>
<evidence type="ECO:0000313" key="2">
    <source>
        <dbReference type="Proteomes" id="UP001597417"/>
    </source>
</evidence>
<keyword evidence="2" id="KW-1185">Reference proteome</keyword>
<gene>
    <name evidence="1" type="ORF">ACFSXZ_15085</name>
</gene>
<accession>A0ABW5FV65</accession>
<evidence type="ECO:0000313" key="1">
    <source>
        <dbReference type="EMBL" id="MFD2417652.1"/>
    </source>
</evidence>
<dbReference type="Proteomes" id="UP001597417">
    <property type="component" value="Unassembled WGS sequence"/>
</dbReference>
<name>A0ABW5FV65_9PSEU</name>
<dbReference type="Pfam" id="PF14428">
    <property type="entry name" value="DddA-like"/>
    <property type="match status" value="1"/>
</dbReference>
<sequence length="240" mass="26036">MSTLAEAINRIRSVLGRTHRARAALNQAAEALHEARQHLTQALEGAHAPEAGHAQALLAEAGDSMEATGRAVVDAETLVRRYLDRLGPLDSRATAAAPQPDAGPPTPERIEQLRAELPPDIGRFNGRKTHGRWIDANGEVHAETSGKDGKYDEAIRLFKELKARRIPLRASDVEMKLAAHMRRNGIRSATLVINHVPCEGPLGCDALIPVILPAGYKLTVYGTDGFVREYLGGKTSTWLP</sequence>
<proteinExistence type="predicted"/>
<dbReference type="InterPro" id="IPR032724">
    <property type="entry name" value="SCP1.201-like"/>
</dbReference>
<dbReference type="EMBL" id="JBHUKR010000007">
    <property type="protein sequence ID" value="MFD2417652.1"/>
    <property type="molecule type" value="Genomic_DNA"/>
</dbReference>
<comment type="caution">
    <text evidence="1">The sequence shown here is derived from an EMBL/GenBank/DDBJ whole genome shotgun (WGS) entry which is preliminary data.</text>
</comment>
<protein>
    <submittedName>
        <fullName evidence="1">DddA-like double-stranded DNA deaminase toxin</fullName>
    </submittedName>
</protein>
<reference evidence="2" key="1">
    <citation type="journal article" date="2019" name="Int. J. Syst. Evol. Microbiol.">
        <title>The Global Catalogue of Microorganisms (GCM) 10K type strain sequencing project: providing services to taxonomists for standard genome sequencing and annotation.</title>
        <authorList>
            <consortium name="The Broad Institute Genomics Platform"/>
            <consortium name="The Broad Institute Genome Sequencing Center for Infectious Disease"/>
            <person name="Wu L."/>
            <person name="Ma J."/>
        </authorList>
    </citation>
    <scope>NUCLEOTIDE SEQUENCE [LARGE SCALE GENOMIC DNA]</scope>
    <source>
        <strain evidence="2">CGMCC 4.7645</strain>
    </source>
</reference>